<dbReference type="AlphaFoldDB" id="A0A2N5CFK9"/>
<dbReference type="Gene3D" id="3.30.66.10">
    <property type="entry name" value="DNA topoisomerase I domain"/>
    <property type="match status" value="1"/>
</dbReference>
<dbReference type="InterPro" id="IPR014711">
    <property type="entry name" value="TopoI_cat_a-hlx-sub_euk"/>
</dbReference>
<evidence type="ECO:0000313" key="11">
    <source>
        <dbReference type="Proteomes" id="UP000234341"/>
    </source>
</evidence>
<dbReference type="InterPro" id="IPR049331">
    <property type="entry name" value="Top1B_N_bact"/>
</dbReference>
<dbReference type="Pfam" id="PF21338">
    <property type="entry name" value="Top1B_N_bact"/>
    <property type="match status" value="1"/>
</dbReference>
<comment type="similarity">
    <text evidence="2">Belongs to the type IB topoisomerase family.</text>
</comment>
<gene>
    <name evidence="10" type="ORF">CYJ10_08895</name>
</gene>
<keyword evidence="4" id="KW-0799">Topoisomerase</keyword>
<dbReference type="InterPro" id="IPR011010">
    <property type="entry name" value="DNA_brk_join_enz"/>
</dbReference>
<dbReference type="SUPFAM" id="SSF55869">
    <property type="entry name" value="DNA topoisomerase I domain"/>
    <property type="match status" value="1"/>
</dbReference>
<evidence type="ECO:0000256" key="2">
    <source>
        <dbReference type="ARBA" id="ARBA00006645"/>
    </source>
</evidence>
<dbReference type="Gene3D" id="1.10.132.120">
    <property type="match status" value="1"/>
</dbReference>
<feature type="domain" description="DNA topoisomerase IB N-terminal" evidence="9">
    <location>
        <begin position="49"/>
        <end position="96"/>
    </location>
</feature>
<feature type="domain" description="DNA topoisomerase I catalytic core eukaryotic-type" evidence="8">
    <location>
        <begin position="112"/>
        <end position="316"/>
    </location>
</feature>
<dbReference type="InterPro" id="IPR013500">
    <property type="entry name" value="TopoI_cat_euk"/>
</dbReference>
<evidence type="ECO:0000259" key="8">
    <source>
        <dbReference type="Pfam" id="PF01028"/>
    </source>
</evidence>
<dbReference type="GO" id="GO:0003917">
    <property type="term" value="F:DNA topoisomerase type I (single strand cut, ATP-independent) activity"/>
    <property type="evidence" value="ECO:0007669"/>
    <property type="project" value="UniProtKB-EC"/>
</dbReference>
<dbReference type="InterPro" id="IPR035447">
    <property type="entry name" value="DNA_topo_I_N_sf"/>
</dbReference>
<keyword evidence="5" id="KW-0238">DNA-binding</keyword>
<evidence type="ECO:0000259" key="9">
    <source>
        <dbReference type="Pfam" id="PF21338"/>
    </source>
</evidence>
<dbReference type="STRING" id="82633.GCA_000974605_03717"/>
<organism evidence="10 11">
    <name type="scientific">Cupriavidus pauculus</name>
    <dbReference type="NCBI Taxonomy" id="82633"/>
    <lineage>
        <taxon>Bacteria</taxon>
        <taxon>Pseudomonadati</taxon>
        <taxon>Pseudomonadota</taxon>
        <taxon>Betaproteobacteria</taxon>
        <taxon>Burkholderiales</taxon>
        <taxon>Burkholderiaceae</taxon>
        <taxon>Cupriavidus</taxon>
    </lineage>
</organism>
<sequence length="365" mass="40171">MTQTTVADPDRQTSTPSSTPTLDAALRKAGLHHVDDSEPGIARRRAGKGFTYVRPDGKRVDAATQARIDALAIPPAYESVWICMDPDGHLQATGRDARGRKQYLYHADWAALRDADKYARLMSFGQALPHLRGRVTRDLARNGMPREKVLAAVVTLLDATLVRVGTPRYAEQNRTYGLTTLKRKHVAVQGSRLRFQFTGKSGVTHDVSVNDARLARVVRNCADLPGQRLFKYKDSDGEVREIGSVDVNAYLQEVTGGEFTAKDFRTWAGSVHALALLRKTPADTEAARKKAMVDVIRNVAQRLRNTVAVCRKCYVHPDVLAAFMAGALQALPAPRAGMRLRTDEARLLALLESTAPLARPTRRAA</sequence>
<dbReference type="PRINTS" id="PR00416">
    <property type="entry name" value="EUTPISMRASEI"/>
</dbReference>
<dbReference type="SUPFAM" id="SSF56349">
    <property type="entry name" value="DNA breaking-rejoining enzymes"/>
    <property type="match status" value="1"/>
</dbReference>
<feature type="region of interest" description="Disordered" evidence="7">
    <location>
        <begin position="1"/>
        <end position="20"/>
    </location>
</feature>
<dbReference type="InterPro" id="IPR001631">
    <property type="entry name" value="TopoI"/>
</dbReference>
<evidence type="ECO:0000256" key="4">
    <source>
        <dbReference type="ARBA" id="ARBA00023029"/>
    </source>
</evidence>
<reference evidence="10 11" key="1">
    <citation type="submission" date="2017-12" db="EMBL/GenBank/DDBJ databases">
        <title>Genome sequence of the active heterotrophic nitrifier-denitrifier, Cupriavidus pauculus UM1.</title>
        <authorList>
            <person name="Putonti C."/>
            <person name="Castignetti D."/>
        </authorList>
    </citation>
    <scope>NUCLEOTIDE SEQUENCE [LARGE SCALE GENOMIC DNA]</scope>
    <source>
        <strain evidence="10 11">UM1</strain>
    </source>
</reference>
<protein>
    <recommendedName>
        <fullName evidence="3">DNA topoisomerase</fullName>
        <ecNumber evidence="3">5.6.2.1</ecNumber>
    </recommendedName>
</protein>
<comment type="catalytic activity">
    <reaction evidence="1">
        <text>ATP-independent breakage of single-stranded DNA, followed by passage and rejoining.</text>
        <dbReference type="EC" id="5.6.2.1"/>
    </reaction>
</comment>
<dbReference type="RefSeq" id="WP_101681523.1">
    <property type="nucleotide sequence ID" value="NZ_PJRP01000003.1"/>
</dbReference>
<dbReference type="PROSITE" id="PS52038">
    <property type="entry name" value="TOPO_IB_2"/>
    <property type="match status" value="1"/>
</dbReference>
<dbReference type="Gene3D" id="3.90.15.10">
    <property type="entry name" value="Topoisomerase I, Chain A, domain 3"/>
    <property type="match status" value="1"/>
</dbReference>
<dbReference type="Pfam" id="PF01028">
    <property type="entry name" value="Topoisom_I"/>
    <property type="match status" value="1"/>
</dbReference>
<dbReference type="Proteomes" id="UP000234341">
    <property type="component" value="Unassembled WGS sequence"/>
</dbReference>
<evidence type="ECO:0000256" key="1">
    <source>
        <dbReference type="ARBA" id="ARBA00000213"/>
    </source>
</evidence>
<evidence type="ECO:0000256" key="7">
    <source>
        <dbReference type="SAM" id="MobiDB-lite"/>
    </source>
</evidence>
<dbReference type="EMBL" id="PJRP01000003">
    <property type="protein sequence ID" value="PLQ00962.1"/>
    <property type="molecule type" value="Genomic_DNA"/>
</dbReference>
<name>A0A2N5CFK9_9BURK</name>
<dbReference type="EC" id="5.6.2.1" evidence="3"/>
<dbReference type="OrthoDB" id="9778962at2"/>
<proteinExistence type="inferred from homology"/>
<evidence type="ECO:0000313" key="10">
    <source>
        <dbReference type="EMBL" id="PLQ00962.1"/>
    </source>
</evidence>
<keyword evidence="6 10" id="KW-0413">Isomerase</keyword>
<comment type="caution">
    <text evidence="10">The sequence shown here is derived from an EMBL/GenBank/DDBJ whole genome shotgun (WGS) entry which is preliminary data.</text>
</comment>
<accession>A0A2N5CFK9</accession>
<dbReference type="GO" id="GO:0003677">
    <property type="term" value="F:DNA binding"/>
    <property type="evidence" value="ECO:0007669"/>
    <property type="project" value="UniProtKB-KW"/>
</dbReference>
<evidence type="ECO:0000256" key="3">
    <source>
        <dbReference type="ARBA" id="ARBA00012891"/>
    </source>
</evidence>
<evidence type="ECO:0000256" key="5">
    <source>
        <dbReference type="ARBA" id="ARBA00023125"/>
    </source>
</evidence>
<dbReference type="GO" id="GO:0006265">
    <property type="term" value="P:DNA topological change"/>
    <property type="evidence" value="ECO:0007669"/>
    <property type="project" value="InterPro"/>
</dbReference>
<evidence type="ECO:0000256" key="6">
    <source>
        <dbReference type="ARBA" id="ARBA00023235"/>
    </source>
</evidence>